<sequence length="404" mass="43745">MAPGSRGVGAVFVHFSDVDSGQTGNAIGEPRVPRRSRSHYLSNAPGLTDFNLLRAGKTLRAKAAVREKKCVLLPAPCAAYFCKVPDLRKSELGLVRYGPANRGHRGVFGPFEGSFPIGIPADPIKSWRSESSTSCMSVSSFQRTRACGSTCCESGRLCAQAWQRRVESKLSSRSSEWSQFDSAFGLVNGPESNLVNLGKCYLSGRTGLRVLTQHRLLLRAKSNLWVKLGQNLVSKSRGSTLVKLGHNLGKCVPDPVLRLFGVMSPHRIRPTWFGLPRFCVSSDTRENSGGKNGVMTGTLPELCFLMSPHRIRPTCSGSSFCVSTPEKIPGLLMSVFDELGVPGKLTTPSFLKFQTCEKLSLGSRDTALRTEAAGVFFHVGGPFSDRDSGQTGEALGDPRVTRCS</sequence>
<proteinExistence type="predicted"/>
<reference evidence="1" key="1">
    <citation type="submission" date="2018-02" db="EMBL/GenBank/DDBJ databases">
        <authorList>
            <person name="Cohen D.B."/>
            <person name="Kent A.D."/>
        </authorList>
    </citation>
    <scope>NUCLEOTIDE SEQUENCE</scope>
</reference>
<gene>
    <name evidence="1" type="ORF">FSB_LOCUS35538</name>
</gene>
<accession>A0A2N9GZG5</accession>
<organism evidence="1">
    <name type="scientific">Fagus sylvatica</name>
    <name type="common">Beechnut</name>
    <dbReference type="NCBI Taxonomy" id="28930"/>
    <lineage>
        <taxon>Eukaryota</taxon>
        <taxon>Viridiplantae</taxon>
        <taxon>Streptophyta</taxon>
        <taxon>Embryophyta</taxon>
        <taxon>Tracheophyta</taxon>
        <taxon>Spermatophyta</taxon>
        <taxon>Magnoliopsida</taxon>
        <taxon>eudicotyledons</taxon>
        <taxon>Gunneridae</taxon>
        <taxon>Pentapetalae</taxon>
        <taxon>rosids</taxon>
        <taxon>fabids</taxon>
        <taxon>Fagales</taxon>
        <taxon>Fagaceae</taxon>
        <taxon>Fagus</taxon>
    </lineage>
</organism>
<name>A0A2N9GZG5_FAGSY</name>
<evidence type="ECO:0000313" key="1">
    <source>
        <dbReference type="EMBL" id="SPD07656.1"/>
    </source>
</evidence>
<dbReference type="AlphaFoldDB" id="A0A2N9GZG5"/>
<dbReference type="EMBL" id="OIVN01002945">
    <property type="protein sequence ID" value="SPD07656.1"/>
    <property type="molecule type" value="Genomic_DNA"/>
</dbReference>
<protein>
    <submittedName>
        <fullName evidence="1">Uncharacterized protein</fullName>
    </submittedName>
</protein>